<evidence type="ECO:0000313" key="1">
    <source>
        <dbReference type="EMBL" id="JAH42951.1"/>
    </source>
</evidence>
<name>A0A0E9SNR4_ANGAN</name>
<protein>
    <submittedName>
        <fullName evidence="1">Uncharacterized protein</fullName>
    </submittedName>
</protein>
<dbReference type="AlphaFoldDB" id="A0A0E9SNR4"/>
<dbReference type="EMBL" id="GBXM01065626">
    <property type="protein sequence ID" value="JAH42951.1"/>
    <property type="molecule type" value="Transcribed_RNA"/>
</dbReference>
<proteinExistence type="predicted"/>
<organism evidence="1">
    <name type="scientific">Anguilla anguilla</name>
    <name type="common">European freshwater eel</name>
    <name type="synonym">Muraena anguilla</name>
    <dbReference type="NCBI Taxonomy" id="7936"/>
    <lineage>
        <taxon>Eukaryota</taxon>
        <taxon>Metazoa</taxon>
        <taxon>Chordata</taxon>
        <taxon>Craniata</taxon>
        <taxon>Vertebrata</taxon>
        <taxon>Euteleostomi</taxon>
        <taxon>Actinopterygii</taxon>
        <taxon>Neopterygii</taxon>
        <taxon>Teleostei</taxon>
        <taxon>Anguilliformes</taxon>
        <taxon>Anguillidae</taxon>
        <taxon>Anguilla</taxon>
    </lineage>
</organism>
<accession>A0A0E9SNR4</accession>
<sequence>MFLVCIFPCRTVCAMRNSCNSSFSQACVSSSMLPFSLSHSDDLGSCVVTEVA</sequence>
<reference evidence="1" key="2">
    <citation type="journal article" date="2015" name="Fish Shellfish Immunol.">
        <title>Early steps in the European eel (Anguilla anguilla)-Vibrio vulnificus interaction in the gills: Role of the RtxA13 toxin.</title>
        <authorList>
            <person name="Callol A."/>
            <person name="Pajuelo D."/>
            <person name="Ebbesson L."/>
            <person name="Teles M."/>
            <person name="MacKenzie S."/>
            <person name="Amaro C."/>
        </authorList>
    </citation>
    <scope>NUCLEOTIDE SEQUENCE</scope>
</reference>
<reference evidence="1" key="1">
    <citation type="submission" date="2014-11" db="EMBL/GenBank/DDBJ databases">
        <authorList>
            <person name="Amaro Gonzalez C."/>
        </authorList>
    </citation>
    <scope>NUCLEOTIDE SEQUENCE</scope>
</reference>